<dbReference type="STRING" id="1477437.SAMN05444682_102100"/>
<gene>
    <name evidence="9" type="ORF">SAMN05444682_102100</name>
</gene>
<comment type="similarity">
    <text evidence="2 5">Belongs to the acyl-CoA dehydrogenase family.</text>
</comment>
<evidence type="ECO:0000256" key="5">
    <source>
        <dbReference type="RuleBase" id="RU362125"/>
    </source>
</evidence>
<evidence type="ECO:0000256" key="4">
    <source>
        <dbReference type="ARBA" id="ARBA00022827"/>
    </source>
</evidence>
<feature type="domain" description="Acyl-CoA oxidase/dehydrogenase middle" evidence="7">
    <location>
        <begin position="123"/>
        <end position="212"/>
    </location>
</feature>
<organism evidence="9 10">
    <name type="scientific">Parapedobacter indicus</name>
    <dbReference type="NCBI Taxonomy" id="1477437"/>
    <lineage>
        <taxon>Bacteria</taxon>
        <taxon>Pseudomonadati</taxon>
        <taxon>Bacteroidota</taxon>
        <taxon>Sphingobacteriia</taxon>
        <taxon>Sphingobacteriales</taxon>
        <taxon>Sphingobacteriaceae</taxon>
        <taxon>Parapedobacter</taxon>
    </lineage>
</organism>
<dbReference type="Pfam" id="PF02771">
    <property type="entry name" value="Acyl-CoA_dh_N"/>
    <property type="match status" value="1"/>
</dbReference>
<dbReference type="EMBL" id="FOQO01000002">
    <property type="protein sequence ID" value="SFI04574.1"/>
    <property type="molecule type" value="Genomic_DNA"/>
</dbReference>
<comment type="cofactor">
    <cofactor evidence="1 5">
        <name>FAD</name>
        <dbReference type="ChEBI" id="CHEBI:57692"/>
    </cofactor>
</comment>
<dbReference type="InterPro" id="IPR009075">
    <property type="entry name" value="AcylCo_DH/oxidase_C"/>
</dbReference>
<dbReference type="Pfam" id="PF02770">
    <property type="entry name" value="Acyl-CoA_dh_M"/>
    <property type="match status" value="1"/>
</dbReference>
<sequence length="505" mass="56466">MNRHDDFNTFMSRVKSALKKAFHEQHDINELSLVRGLPPEVWKVIMQASPLSVAIPQEFGGRGAVVKECLSLLSAASYESLPLSLTFGINIALFLEPVAKYGDTSLKEKVLPTFTIGHHMGGLMITEPEFGSDALNMKTVYRITEDGYSIKGHKHWQGLTGQANYWLVAARKDLGNGELARDVDFFMTDNSIRQQHIEVESIYSNLGLYMIPYGLNKIDVEVPGNHKLQPESTGIKMMLDILHRSRMQFPGMGMGFIKRMLDEALFHCTNRVVGAGNLLMLDSVQFQLSRIQTAYTLCSGMCARSSEISGIANNLAMEGLEANSMKALVTDLMQESAQLCLQVSGANGYRISHIAGRGIVDSRPFQIFEGSNEMLYTQIAEMVLKQMKRQKETNLYTFFSGFDRTQQSAPRFKEYLGFEPGAIIPQRKLVDLGKIVARVICVEYVLEVAGKGFRKDLVESCLFNMKMDIAHLASNFSLNGRADLIAEYEAKSDWTDFASDTAFHK</sequence>
<dbReference type="InterPro" id="IPR009100">
    <property type="entry name" value="AcylCoA_DH/oxidase_NM_dom_sf"/>
</dbReference>
<dbReference type="InterPro" id="IPR046373">
    <property type="entry name" value="Acyl-CoA_Oxase/DH_mid-dom_sf"/>
</dbReference>
<dbReference type="Gene3D" id="2.40.110.10">
    <property type="entry name" value="Butyryl-CoA Dehydrogenase, subunit A, domain 2"/>
    <property type="match status" value="1"/>
</dbReference>
<accession>A0A1I3EZY4</accession>
<dbReference type="SUPFAM" id="SSF47203">
    <property type="entry name" value="Acyl-CoA dehydrogenase C-terminal domain-like"/>
    <property type="match status" value="1"/>
</dbReference>
<dbReference type="InterPro" id="IPR037069">
    <property type="entry name" value="AcylCoA_DH/ox_N_sf"/>
</dbReference>
<dbReference type="InterPro" id="IPR006091">
    <property type="entry name" value="Acyl-CoA_Oxase/DH_mid-dom"/>
</dbReference>
<dbReference type="Gene3D" id="1.20.140.10">
    <property type="entry name" value="Butyryl-CoA Dehydrogenase, subunit A, domain 3"/>
    <property type="match status" value="1"/>
</dbReference>
<keyword evidence="10" id="KW-1185">Reference proteome</keyword>
<evidence type="ECO:0000259" key="7">
    <source>
        <dbReference type="Pfam" id="PF02770"/>
    </source>
</evidence>
<feature type="domain" description="Acyl-CoA dehydrogenase/oxidase C-terminal" evidence="6">
    <location>
        <begin position="233"/>
        <end position="383"/>
    </location>
</feature>
<name>A0A1I3EZY4_9SPHI</name>
<evidence type="ECO:0000256" key="3">
    <source>
        <dbReference type="ARBA" id="ARBA00022630"/>
    </source>
</evidence>
<dbReference type="PANTHER" id="PTHR43884:SF12">
    <property type="entry name" value="ISOVALERYL-COA DEHYDROGENASE, MITOCHONDRIAL-RELATED"/>
    <property type="match status" value="1"/>
</dbReference>
<evidence type="ECO:0000313" key="10">
    <source>
        <dbReference type="Proteomes" id="UP000198670"/>
    </source>
</evidence>
<feature type="domain" description="Acyl-CoA dehydrogenase/oxidase N-terminal" evidence="8">
    <location>
        <begin position="36"/>
        <end position="115"/>
    </location>
</feature>
<dbReference type="SUPFAM" id="SSF56645">
    <property type="entry name" value="Acyl-CoA dehydrogenase NM domain-like"/>
    <property type="match status" value="1"/>
</dbReference>
<proteinExistence type="inferred from homology"/>
<dbReference type="GO" id="GO:0050660">
    <property type="term" value="F:flavin adenine dinucleotide binding"/>
    <property type="evidence" value="ECO:0007669"/>
    <property type="project" value="InterPro"/>
</dbReference>
<dbReference type="CDD" id="cd00567">
    <property type="entry name" value="ACAD"/>
    <property type="match status" value="1"/>
</dbReference>
<keyword evidence="3 5" id="KW-0285">Flavoprotein</keyword>
<evidence type="ECO:0000256" key="1">
    <source>
        <dbReference type="ARBA" id="ARBA00001974"/>
    </source>
</evidence>
<dbReference type="AlphaFoldDB" id="A0A1I3EZY4"/>
<evidence type="ECO:0000259" key="6">
    <source>
        <dbReference type="Pfam" id="PF00441"/>
    </source>
</evidence>
<dbReference type="InterPro" id="IPR013786">
    <property type="entry name" value="AcylCoA_DH/ox_N"/>
</dbReference>
<protein>
    <submittedName>
        <fullName evidence="9">Acyl-CoA dehydrogenase</fullName>
    </submittedName>
</protein>
<dbReference type="OrthoDB" id="9802867at2"/>
<evidence type="ECO:0000259" key="8">
    <source>
        <dbReference type="Pfam" id="PF02771"/>
    </source>
</evidence>
<keyword evidence="4 5" id="KW-0274">FAD</keyword>
<dbReference type="Proteomes" id="UP000198670">
    <property type="component" value="Unassembled WGS sequence"/>
</dbReference>
<evidence type="ECO:0000256" key="2">
    <source>
        <dbReference type="ARBA" id="ARBA00009347"/>
    </source>
</evidence>
<dbReference type="GO" id="GO:0003995">
    <property type="term" value="F:acyl-CoA dehydrogenase activity"/>
    <property type="evidence" value="ECO:0007669"/>
    <property type="project" value="TreeGrafter"/>
</dbReference>
<dbReference type="Pfam" id="PF00441">
    <property type="entry name" value="Acyl-CoA_dh_1"/>
    <property type="match status" value="1"/>
</dbReference>
<keyword evidence="5" id="KW-0560">Oxidoreductase</keyword>
<dbReference type="Gene3D" id="1.10.540.10">
    <property type="entry name" value="Acyl-CoA dehydrogenase/oxidase, N-terminal domain"/>
    <property type="match status" value="1"/>
</dbReference>
<evidence type="ECO:0000313" key="9">
    <source>
        <dbReference type="EMBL" id="SFI04574.1"/>
    </source>
</evidence>
<reference evidence="9 10" key="1">
    <citation type="submission" date="2016-10" db="EMBL/GenBank/DDBJ databases">
        <authorList>
            <person name="de Groot N.N."/>
        </authorList>
    </citation>
    <scope>NUCLEOTIDE SEQUENCE [LARGE SCALE GENOMIC DNA]</scope>
    <source>
        <strain evidence="9 10">RK1</strain>
    </source>
</reference>
<dbReference type="PANTHER" id="PTHR43884">
    <property type="entry name" value="ACYL-COA DEHYDROGENASE"/>
    <property type="match status" value="1"/>
</dbReference>
<dbReference type="InterPro" id="IPR036250">
    <property type="entry name" value="AcylCo_DH-like_C"/>
</dbReference>